<dbReference type="HOGENOM" id="CLU_2677804_0_0_1"/>
<keyword evidence="2" id="KW-1185">Reference proteome</keyword>
<protein>
    <submittedName>
        <fullName evidence="1">Uncharacterized protein</fullName>
    </submittedName>
</protein>
<evidence type="ECO:0000313" key="1">
    <source>
        <dbReference type="EMBL" id="KIM96571.1"/>
    </source>
</evidence>
<evidence type="ECO:0000313" key="2">
    <source>
        <dbReference type="Proteomes" id="UP000054321"/>
    </source>
</evidence>
<sequence length="75" mass="7706">MAAATVCSSAFYQAPTAPPGQTVTFCAVDTFGNHTTVLETCCTENHGTISSSTSGCNLYCDLDGAALNSTQSCME</sequence>
<reference evidence="1 2" key="1">
    <citation type="submission" date="2014-04" db="EMBL/GenBank/DDBJ databases">
        <authorList>
            <consortium name="DOE Joint Genome Institute"/>
            <person name="Kuo A."/>
            <person name="Martino E."/>
            <person name="Perotto S."/>
            <person name="Kohler A."/>
            <person name="Nagy L.G."/>
            <person name="Floudas D."/>
            <person name="Copeland A."/>
            <person name="Barry K.W."/>
            <person name="Cichocki N."/>
            <person name="Veneault-Fourrey C."/>
            <person name="LaButti K."/>
            <person name="Lindquist E.A."/>
            <person name="Lipzen A."/>
            <person name="Lundell T."/>
            <person name="Morin E."/>
            <person name="Murat C."/>
            <person name="Sun H."/>
            <person name="Tunlid A."/>
            <person name="Henrissat B."/>
            <person name="Grigoriev I.V."/>
            <person name="Hibbett D.S."/>
            <person name="Martin F."/>
            <person name="Nordberg H.P."/>
            <person name="Cantor M.N."/>
            <person name="Hua S.X."/>
        </authorList>
    </citation>
    <scope>NUCLEOTIDE SEQUENCE [LARGE SCALE GENOMIC DNA]</scope>
    <source>
        <strain evidence="1 2">Zn</strain>
    </source>
</reference>
<proteinExistence type="predicted"/>
<reference evidence="2" key="2">
    <citation type="submission" date="2015-01" db="EMBL/GenBank/DDBJ databases">
        <title>Evolutionary Origins and Diversification of the Mycorrhizal Mutualists.</title>
        <authorList>
            <consortium name="DOE Joint Genome Institute"/>
            <consortium name="Mycorrhizal Genomics Consortium"/>
            <person name="Kohler A."/>
            <person name="Kuo A."/>
            <person name="Nagy L.G."/>
            <person name="Floudas D."/>
            <person name="Copeland A."/>
            <person name="Barry K.W."/>
            <person name="Cichocki N."/>
            <person name="Veneault-Fourrey C."/>
            <person name="LaButti K."/>
            <person name="Lindquist E.A."/>
            <person name="Lipzen A."/>
            <person name="Lundell T."/>
            <person name="Morin E."/>
            <person name="Murat C."/>
            <person name="Riley R."/>
            <person name="Ohm R."/>
            <person name="Sun H."/>
            <person name="Tunlid A."/>
            <person name="Henrissat B."/>
            <person name="Grigoriev I.V."/>
            <person name="Hibbett D.S."/>
            <person name="Martin F."/>
        </authorList>
    </citation>
    <scope>NUCLEOTIDE SEQUENCE [LARGE SCALE GENOMIC DNA]</scope>
    <source>
        <strain evidence="2">Zn</strain>
    </source>
</reference>
<dbReference type="AlphaFoldDB" id="A0A0C3H224"/>
<dbReference type="EMBL" id="KN832884">
    <property type="protein sequence ID" value="KIM96571.1"/>
    <property type="molecule type" value="Genomic_DNA"/>
</dbReference>
<dbReference type="InParanoid" id="A0A0C3H224"/>
<organism evidence="1 2">
    <name type="scientific">Oidiodendron maius (strain Zn)</name>
    <dbReference type="NCBI Taxonomy" id="913774"/>
    <lineage>
        <taxon>Eukaryota</taxon>
        <taxon>Fungi</taxon>
        <taxon>Dikarya</taxon>
        <taxon>Ascomycota</taxon>
        <taxon>Pezizomycotina</taxon>
        <taxon>Leotiomycetes</taxon>
        <taxon>Leotiomycetes incertae sedis</taxon>
        <taxon>Myxotrichaceae</taxon>
        <taxon>Oidiodendron</taxon>
    </lineage>
</organism>
<dbReference type="Proteomes" id="UP000054321">
    <property type="component" value="Unassembled WGS sequence"/>
</dbReference>
<feature type="non-terminal residue" evidence="1">
    <location>
        <position position="75"/>
    </location>
</feature>
<gene>
    <name evidence="1" type="ORF">OIDMADRAFT_20844</name>
</gene>
<accession>A0A0C3H224</accession>
<name>A0A0C3H224_OIDMZ</name>